<dbReference type="CDD" id="cd07012">
    <property type="entry name" value="PBP2_Bug_TTT"/>
    <property type="match status" value="1"/>
</dbReference>
<dbReference type="RefSeq" id="WP_369338116.1">
    <property type="nucleotide sequence ID" value="NZ_JBFYGN010000007.1"/>
</dbReference>
<feature type="signal peptide" evidence="2">
    <location>
        <begin position="1"/>
        <end position="31"/>
    </location>
</feature>
<dbReference type="PANTHER" id="PTHR42928:SF5">
    <property type="entry name" value="BLR1237 PROTEIN"/>
    <property type="match status" value="1"/>
</dbReference>
<accession>A0ABV3ZVL5</accession>
<comment type="caution">
    <text evidence="3">The sequence shown here is derived from an EMBL/GenBank/DDBJ whole genome shotgun (WGS) entry which is preliminary data.</text>
</comment>
<evidence type="ECO:0000256" key="2">
    <source>
        <dbReference type="SAM" id="SignalP"/>
    </source>
</evidence>
<gene>
    <name evidence="3" type="ORF">AB6724_08730</name>
</gene>
<evidence type="ECO:0000256" key="1">
    <source>
        <dbReference type="ARBA" id="ARBA00006987"/>
    </source>
</evidence>
<dbReference type="InterPro" id="IPR042100">
    <property type="entry name" value="Bug_dom1"/>
</dbReference>
<dbReference type="Gene3D" id="3.40.190.150">
    <property type="entry name" value="Bordetella uptake gene, domain 1"/>
    <property type="match status" value="1"/>
</dbReference>
<dbReference type="PANTHER" id="PTHR42928">
    <property type="entry name" value="TRICARBOXYLATE-BINDING PROTEIN"/>
    <property type="match status" value="1"/>
</dbReference>
<evidence type="ECO:0000313" key="3">
    <source>
        <dbReference type="EMBL" id="MEX8192924.1"/>
    </source>
</evidence>
<dbReference type="Proteomes" id="UP001561046">
    <property type="component" value="Unassembled WGS sequence"/>
</dbReference>
<feature type="chain" id="PRO_5045296312" evidence="2">
    <location>
        <begin position="32"/>
        <end position="335"/>
    </location>
</feature>
<proteinExistence type="inferred from homology"/>
<dbReference type="PROSITE" id="PS51318">
    <property type="entry name" value="TAT"/>
    <property type="match status" value="1"/>
</dbReference>
<dbReference type="EMBL" id="JBFYGN010000007">
    <property type="protein sequence ID" value="MEX8192924.1"/>
    <property type="molecule type" value="Genomic_DNA"/>
</dbReference>
<organism evidence="3 4">
    <name type="scientific">Comamonas guangdongensis</name>
    <dbReference type="NCBI Taxonomy" id="510515"/>
    <lineage>
        <taxon>Bacteria</taxon>
        <taxon>Pseudomonadati</taxon>
        <taxon>Pseudomonadota</taxon>
        <taxon>Betaproteobacteria</taxon>
        <taxon>Burkholderiales</taxon>
        <taxon>Comamonadaceae</taxon>
        <taxon>Comamonas</taxon>
    </lineage>
</organism>
<protein>
    <submittedName>
        <fullName evidence="3">Bug family tripartite tricarboxylate transporter substrate binding protein</fullName>
    </submittedName>
</protein>
<dbReference type="SUPFAM" id="SSF53850">
    <property type="entry name" value="Periplasmic binding protein-like II"/>
    <property type="match status" value="1"/>
</dbReference>
<comment type="similarity">
    <text evidence="1">Belongs to the UPF0065 (bug) family.</text>
</comment>
<dbReference type="Gene3D" id="3.40.190.10">
    <property type="entry name" value="Periplasmic binding protein-like II"/>
    <property type="match status" value="1"/>
</dbReference>
<dbReference type="Pfam" id="PF03401">
    <property type="entry name" value="TctC"/>
    <property type="match status" value="1"/>
</dbReference>
<sequence>MVDVSRRALLRMGGGAAVMPLLGAASMCAQAVVPAGTAWPAKPIRLVVTFPPGGSSDIVARLVAPLLSEQLGQSVVIDNKPGAGSSIGAQLVAQSPNDGYTLLVSNSAALSIAPSLLEKRSYDPLASFEHLAYIGAVPTVFALHPSVPANNIRELAAWIRASARPVPFGSGGAASVGHLVGEQFAQELGLRMEHVPYRGAGPMRADLLGGQIKIAIDALPQNIALQKQGRVKLLAVTSARRVPQSPQTPSVAELGFGQLVSENYVGISAPAGIAREHAQRLTEAVRQVCRRPEVAQTLEAQGFVTQDMDAAGFTRLVTSQASTWAAVAKRTGATL</sequence>
<dbReference type="PIRSF" id="PIRSF017082">
    <property type="entry name" value="YflP"/>
    <property type="match status" value="1"/>
</dbReference>
<reference evidence="3 4" key="1">
    <citation type="journal article" date="2013" name="Int. J. Syst. Evol. Microbiol.">
        <title>Comamonas guangdongensis sp. nov., isolated from subterranean forest sediment, and emended description of the genus Comamonas.</title>
        <authorList>
            <person name="Zhang J."/>
            <person name="Wang Y."/>
            <person name="Zhou S."/>
            <person name="Wu C."/>
            <person name="He J."/>
            <person name="Li F."/>
        </authorList>
    </citation>
    <scope>NUCLEOTIDE SEQUENCE [LARGE SCALE GENOMIC DNA]</scope>
    <source>
        <strain evidence="3 4">CCTCC AB2011133</strain>
    </source>
</reference>
<dbReference type="InterPro" id="IPR006311">
    <property type="entry name" value="TAT_signal"/>
</dbReference>
<evidence type="ECO:0000313" key="4">
    <source>
        <dbReference type="Proteomes" id="UP001561046"/>
    </source>
</evidence>
<dbReference type="InterPro" id="IPR005064">
    <property type="entry name" value="BUG"/>
</dbReference>
<name>A0ABV3ZVL5_9BURK</name>
<keyword evidence="4" id="KW-1185">Reference proteome</keyword>
<keyword evidence="2" id="KW-0732">Signal</keyword>